<feature type="compositionally biased region" description="Basic and acidic residues" evidence="1">
    <location>
        <begin position="392"/>
        <end position="411"/>
    </location>
</feature>
<dbReference type="Gene3D" id="2.170.270.10">
    <property type="entry name" value="SET domain"/>
    <property type="match status" value="1"/>
</dbReference>
<proteinExistence type="predicted"/>
<evidence type="ECO:0000313" key="5">
    <source>
        <dbReference type="Proteomes" id="UP001152797"/>
    </source>
</evidence>
<dbReference type="OrthoDB" id="438641at2759"/>
<evidence type="ECO:0000313" key="3">
    <source>
        <dbReference type="EMBL" id="CAI3982389.1"/>
    </source>
</evidence>
<accession>A0A9P1BZK3</accession>
<evidence type="ECO:0000259" key="2">
    <source>
        <dbReference type="PROSITE" id="PS50280"/>
    </source>
</evidence>
<dbReference type="SUPFAM" id="SSF82199">
    <property type="entry name" value="SET domain"/>
    <property type="match status" value="1"/>
</dbReference>
<dbReference type="InterPro" id="IPR001214">
    <property type="entry name" value="SET_dom"/>
</dbReference>
<dbReference type="PANTHER" id="PTHR12197">
    <property type="entry name" value="HISTONE-LYSINE N-METHYLTRANSFERASE SMYD"/>
    <property type="match status" value="1"/>
</dbReference>
<dbReference type="PROSITE" id="PS50280">
    <property type="entry name" value="SET"/>
    <property type="match status" value="1"/>
</dbReference>
<feature type="region of interest" description="Disordered" evidence="1">
    <location>
        <begin position="275"/>
        <end position="417"/>
    </location>
</feature>
<dbReference type="InterPro" id="IPR046341">
    <property type="entry name" value="SET_dom_sf"/>
</dbReference>
<evidence type="ECO:0000313" key="4">
    <source>
        <dbReference type="EMBL" id="CAL4769701.1"/>
    </source>
</evidence>
<reference evidence="3" key="1">
    <citation type="submission" date="2022-10" db="EMBL/GenBank/DDBJ databases">
        <authorList>
            <person name="Chen Y."/>
            <person name="Dougan E. K."/>
            <person name="Chan C."/>
            <person name="Rhodes N."/>
            <person name="Thang M."/>
        </authorList>
    </citation>
    <scope>NUCLEOTIDE SEQUENCE</scope>
</reference>
<sequence length="417" mass="47350">MWFSKKKVFVPRAQSIWCLRSCHPLRLGRKWLTSIKGPCTTCKATALKIPEGITVEEWEEVYSKVRFNSFHLNGCCFLPVMALFNHSCAPNAAITQLPPHSECHTAMVVVAELGISKGTEIVYSYNSDCLTVPLQVRRQRLLSNWGFLCKCSRTAGRKQIRKCSRTYFSAIRMSSKIFCHKKMVNCTICSSTIRGRRPCTFRASPSRIASVSSARSWRRPCASFHTSTLLWEPFTRSSTTFAKRRIIERTVKRSSSSTANWGRRGVFHRLGGRLEAYGGAPPGQRSKVKMRSAKERTVGPVISDTDSKLVKQQEKRKNLRQGQRHVRDTYGNGNQLSVVPAAPVRASLHKREPADEEQASDNAWKRRPSQAVRKSRSVDPRAENRFSAAKLATKERRESLQQRMREMKQPDPECGTQ</sequence>
<dbReference type="Pfam" id="PF00856">
    <property type="entry name" value="SET"/>
    <property type="match status" value="1"/>
</dbReference>
<comment type="caution">
    <text evidence="3">The sequence shown here is derived from an EMBL/GenBank/DDBJ whole genome shotgun (WGS) entry which is preliminary data.</text>
</comment>
<name>A0A9P1BZK3_9DINO</name>
<organism evidence="3">
    <name type="scientific">Cladocopium goreaui</name>
    <dbReference type="NCBI Taxonomy" id="2562237"/>
    <lineage>
        <taxon>Eukaryota</taxon>
        <taxon>Sar</taxon>
        <taxon>Alveolata</taxon>
        <taxon>Dinophyceae</taxon>
        <taxon>Suessiales</taxon>
        <taxon>Symbiodiniaceae</taxon>
        <taxon>Cladocopium</taxon>
    </lineage>
</organism>
<gene>
    <name evidence="3" type="ORF">C1SCF055_LOCUS10091</name>
</gene>
<dbReference type="EMBL" id="CAMXCT010000711">
    <property type="protein sequence ID" value="CAI3982389.1"/>
    <property type="molecule type" value="Genomic_DNA"/>
</dbReference>
<dbReference type="CDD" id="cd20071">
    <property type="entry name" value="SET_SMYD"/>
    <property type="match status" value="1"/>
</dbReference>
<dbReference type="Proteomes" id="UP001152797">
    <property type="component" value="Unassembled WGS sequence"/>
</dbReference>
<dbReference type="InterPro" id="IPR050869">
    <property type="entry name" value="H3K4_H4K5_MeTrfase"/>
</dbReference>
<dbReference type="EMBL" id="CAMXCT020000711">
    <property type="protein sequence ID" value="CAL1135764.1"/>
    <property type="molecule type" value="Genomic_DNA"/>
</dbReference>
<feature type="domain" description="SET" evidence="2">
    <location>
        <begin position="23"/>
        <end position="126"/>
    </location>
</feature>
<keyword evidence="5" id="KW-1185">Reference proteome</keyword>
<feature type="compositionally biased region" description="Basic and acidic residues" evidence="1">
    <location>
        <begin position="305"/>
        <end position="316"/>
    </location>
</feature>
<protein>
    <submittedName>
        <fullName evidence="4">Alpha-galactosidase (Melibiase)</fullName>
    </submittedName>
</protein>
<dbReference type="EMBL" id="CAMXCT030000711">
    <property type="protein sequence ID" value="CAL4769701.1"/>
    <property type="molecule type" value="Genomic_DNA"/>
</dbReference>
<reference evidence="4 5" key="2">
    <citation type="submission" date="2024-05" db="EMBL/GenBank/DDBJ databases">
        <authorList>
            <person name="Chen Y."/>
            <person name="Shah S."/>
            <person name="Dougan E. K."/>
            <person name="Thang M."/>
            <person name="Chan C."/>
        </authorList>
    </citation>
    <scope>NUCLEOTIDE SEQUENCE [LARGE SCALE GENOMIC DNA]</scope>
</reference>
<evidence type="ECO:0000256" key="1">
    <source>
        <dbReference type="SAM" id="MobiDB-lite"/>
    </source>
</evidence>
<dbReference type="AlphaFoldDB" id="A0A9P1BZK3"/>